<dbReference type="Pfam" id="PF02142">
    <property type="entry name" value="MGS"/>
    <property type="match status" value="1"/>
</dbReference>
<evidence type="ECO:0000256" key="3">
    <source>
        <dbReference type="ARBA" id="ARBA00007667"/>
    </source>
</evidence>
<comment type="pathway">
    <text evidence="1 10">Purine metabolism; IMP biosynthesis via de novo pathway; IMP from 5-formamido-1-(5-phospho-D-ribosyl)imidazole-4-carboxamide: step 1/1.</text>
</comment>
<dbReference type="NCBIfam" id="NF002049">
    <property type="entry name" value="PRK00881.1"/>
    <property type="match status" value="1"/>
</dbReference>
<dbReference type="GO" id="GO:0006189">
    <property type="term" value="P:'de novo' IMP biosynthetic process"/>
    <property type="evidence" value="ECO:0007669"/>
    <property type="project" value="UniProtKB-UniRule"/>
</dbReference>
<dbReference type="FunFam" id="3.40.140.20:FF:000001">
    <property type="entry name" value="Bifunctional purine biosynthesis protein PurH"/>
    <property type="match status" value="1"/>
</dbReference>
<dbReference type="GO" id="GO:0003937">
    <property type="term" value="F:IMP cyclohydrolase activity"/>
    <property type="evidence" value="ECO:0007669"/>
    <property type="project" value="UniProtKB-UniRule"/>
</dbReference>
<evidence type="ECO:0000256" key="2">
    <source>
        <dbReference type="ARBA" id="ARBA00004954"/>
    </source>
</evidence>
<dbReference type="InterPro" id="IPR036914">
    <property type="entry name" value="MGS-like_dom_sf"/>
</dbReference>
<evidence type="ECO:0000313" key="12">
    <source>
        <dbReference type="EMBL" id="HGI75112.1"/>
    </source>
</evidence>
<keyword evidence="4 10" id="KW-0808">Transferase</keyword>
<dbReference type="InterPro" id="IPR011607">
    <property type="entry name" value="MGS-like_dom"/>
</dbReference>
<dbReference type="PANTHER" id="PTHR11692">
    <property type="entry name" value="BIFUNCTIONAL PURINE BIOSYNTHESIS PROTEIN PURH"/>
    <property type="match status" value="1"/>
</dbReference>
<dbReference type="HAMAP" id="MF_00139">
    <property type="entry name" value="PurH"/>
    <property type="match status" value="1"/>
</dbReference>
<dbReference type="SMART" id="SM00851">
    <property type="entry name" value="MGS"/>
    <property type="match status" value="1"/>
</dbReference>
<dbReference type="PANTHER" id="PTHR11692:SF0">
    <property type="entry name" value="BIFUNCTIONAL PURINE BIOSYNTHESIS PROTEIN ATIC"/>
    <property type="match status" value="1"/>
</dbReference>
<dbReference type="GO" id="GO:0004643">
    <property type="term" value="F:phosphoribosylaminoimidazolecarboxamide formyltransferase activity"/>
    <property type="evidence" value="ECO:0007669"/>
    <property type="project" value="UniProtKB-UniRule"/>
</dbReference>
<dbReference type="FunFam" id="3.40.50.1380:FF:000001">
    <property type="entry name" value="Bifunctional purine biosynthesis protein PurH"/>
    <property type="match status" value="1"/>
</dbReference>
<comment type="catalytic activity">
    <reaction evidence="9 10">
        <text>IMP + H2O = 5-formamido-1-(5-phospho-D-ribosyl)imidazole-4-carboxamide</text>
        <dbReference type="Rhea" id="RHEA:18445"/>
        <dbReference type="ChEBI" id="CHEBI:15377"/>
        <dbReference type="ChEBI" id="CHEBI:58053"/>
        <dbReference type="ChEBI" id="CHEBI:58467"/>
        <dbReference type="EC" id="3.5.4.10"/>
    </reaction>
</comment>
<reference evidence="12" key="1">
    <citation type="journal article" date="2020" name="mSystems">
        <title>Genome- and Community-Level Interaction Insights into Carbon Utilization and Element Cycling Functions of Hydrothermarchaeota in Hydrothermal Sediment.</title>
        <authorList>
            <person name="Zhou Z."/>
            <person name="Liu Y."/>
            <person name="Xu W."/>
            <person name="Pan J."/>
            <person name="Luo Z.H."/>
            <person name="Li M."/>
        </authorList>
    </citation>
    <scope>NUCLEOTIDE SEQUENCE [LARGE SCALE GENOMIC DNA]</scope>
    <source>
        <strain evidence="12">SpSt-716</strain>
    </source>
</reference>
<dbReference type="EC" id="3.5.4.10" evidence="10"/>
<sequence length="517" mass="57236">MIRVTTALLSVSDKTGLGELAQHLSALGVRLLATGGTARFLRELHLEVLEVSEVTGFPEILGGRVKTLHPRIEGGILARRNLPEDMEDLKRHGIDPIDLVVCNLYPFEKKVKEGEQNLEVLVEEIDIGGVTLLRAAAKNWKHVVCVSSPSQYPELLAELEEHNGYFPEEKSLQWAIEAFARTSQYDSTIATYLSKVSARSEDTLPMYLAIHLRKASSLRYGENPHQKGALYEDLSLDPEGFWRHLEVLAEGKELSFNNIYDVQAAYSLVREFQEPAVVIVKHNNPCGVAVHEDLAEAARFALEADPVSAFGGIVAMNRTVTKASVEVFGNLFLEVFIAPAYEEEALELLHRRKNLRILAAPLLSPAFWDLKKIDGGFLLQENDVITASREDLRVVTEVRPKEDDLEDLLFAFTVAKYVKSNAIVLAKDRKTVGIGAGQMSRIDALRIAIAKAQGREQGAVLASDAFFPFSDVVEEAGKHGIRAIIQPGGSIRDEESIAACNRLGIPMVFTGVRHFRH</sequence>
<dbReference type="Gene3D" id="3.40.140.20">
    <property type="match status" value="2"/>
</dbReference>
<evidence type="ECO:0000256" key="9">
    <source>
        <dbReference type="ARBA" id="ARBA00050687"/>
    </source>
</evidence>
<dbReference type="InterPro" id="IPR002695">
    <property type="entry name" value="PurH-like"/>
</dbReference>
<dbReference type="AlphaFoldDB" id="A0A7V3YM29"/>
<evidence type="ECO:0000256" key="8">
    <source>
        <dbReference type="ARBA" id="ARBA00050488"/>
    </source>
</evidence>
<dbReference type="Gene3D" id="3.40.50.1380">
    <property type="entry name" value="Methylglyoxal synthase-like domain"/>
    <property type="match status" value="1"/>
</dbReference>
<dbReference type="Pfam" id="PF01808">
    <property type="entry name" value="AICARFT_IMPCHas"/>
    <property type="match status" value="1"/>
</dbReference>
<proteinExistence type="inferred from homology"/>
<dbReference type="GO" id="GO:0005829">
    <property type="term" value="C:cytosol"/>
    <property type="evidence" value="ECO:0007669"/>
    <property type="project" value="TreeGrafter"/>
</dbReference>
<keyword evidence="5 10" id="KW-0658">Purine biosynthesis</keyword>
<comment type="domain">
    <text evidence="10">The IMP cyclohydrolase activity resides in the N-terminal region.</text>
</comment>
<dbReference type="NCBIfam" id="TIGR00355">
    <property type="entry name" value="purH"/>
    <property type="match status" value="1"/>
</dbReference>
<evidence type="ECO:0000256" key="10">
    <source>
        <dbReference type="HAMAP-Rule" id="MF_00139"/>
    </source>
</evidence>
<organism evidence="12">
    <name type="scientific">Candidatus Caldatribacterium californiense</name>
    <dbReference type="NCBI Taxonomy" id="1454726"/>
    <lineage>
        <taxon>Bacteria</taxon>
        <taxon>Pseudomonadati</taxon>
        <taxon>Atribacterota</taxon>
        <taxon>Atribacteria</taxon>
        <taxon>Atribacterales</taxon>
        <taxon>Candidatus Caldatribacteriaceae</taxon>
        <taxon>Candidatus Caldatribacterium</taxon>
    </lineage>
</organism>
<dbReference type="InterPro" id="IPR016193">
    <property type="entry name" value="Cytidine_deaminase-like"/>
</dbReference>
<protein>
    <recommendedName>
        <fullName evidence="10">Bifunctional purine biosynthesis protein PurH</fullName>
    </recommendedName>
    <domain>
        <recommendedName>
            <fullName evidence="10">Phosphoribosylaminoimidazolecarboxamide formyltransferase</fullName>
            <ecNumber evidence="10">2.1.2.3</ecNumber>
        </recommendedName>
        <alternativeName>
            <fullName evidence="10">AICAR transformylase</fullName>
        </alternativeName>
    </domain>
    <domain>
        <recommendedName>
            <fullName evidence="10">IMP cyclohydrolase</fullName>
            <ecNumber evidence="10">3.5.4.10</ecNumber>
        </recommendedName>
        <alternativeName>
            <fullName evidence="10">ATIC</fullName>
        </alternativeName>
        <alternativeName>
            <fullName evidence="10">IMP synthase</fullName>
        </alternativeName>
        <alternativeName>
            <fullName evidence="10">Inosinicase</fullName>
        </alternativeName>
    </domain>
</protein>
<name>A0A7V3YM29_9BACT</name>
<dbReference type="InterPro" id="IPR024051">
    <property type="entry name" value="AICAR_Tfase_dup_dom_sf"/>
</dbReference>
<dbReference type="EMBL" id="DTEN01000218">
    <property type="protein sequence ID" value="HGI75112.1"/>
    <property type="molecule type" value="Genomic_DNA"/>
</dbReference>
<dbReference type="SUPFAM" id="SSF53927">
    <property type="entry name" value="Cytidine deaminase-like"/>
    <property type="match status" value="1"/>
</dbReference>
<keyword evidence="6 10" id="KW-0378">Hydrolase</keyword>
<evidence type="ECO:0000256" key="1">
    <source>
        <dbReference type="ARBA" id="ARBA00004844"/>
    </source>
</evidence>
<dbReference type="SUPFAM" id="SSF52335">
    <property type="entry name" value="Methylglyoxal synthase-like"/>
    <property type="match status" value="1"/>
</dbReference>
<comment type="caution">
    <text evidence="12">The sequence shown here is derived from an EMBL/GenBank/DDBJ whole genome shotgun (WGS) entry which is preliminary data.</text>
</comment>
<evidence type="ECO:0000256" key="7">
    <source>
        <dbReference type="ARBA" id="ARBA00023268"/>
    </source>
</evidence>
<comment type="catalytic activity">
    <reaction evidence="8 10">
        <text>(6R)-10-formyltetrahydrofolate + 5-amino-1-(5-phospho-beta-D-ribosyl)imidazole-4-carboxamide = 5-formamido-1-(5-phospho-D-ribosyl)imidazole-4-carboxamide + (6S)-5,6,7,8-tetrahydrofolate</text>
        <dbReference type="Rhea" id="RHEA:22192"/>
        <dbReference type="ChEBI" id="CHEBI:57453"/>
        <dbReference type="ChEBI" id="CHEBI:58467"/>
        <dbReference type="ChEBI" id="CHEBI:58475"/>
        <dbReference type="ChEBI" id="CHEBI:195366"/>
        <dbReference type="EC" id="2.1.2.3"/>
    </reaction>
</comment>
<comment type="pathway">
    <text evidence="2 10">Purine metabolism; IMP biosynthesis via de novo pathway; 5-formamido-1-(5-phospho-D-ribosyl)imidazole-4-carboxamide from 5-amino-1-(5-phospho-D-ribosyl)imidazole-4-carboxamide (10-formyl THF route): step 1/1.</text>
</comment>
<dbReference type="CDD" id="cd01421">
    <property type="entry name" value="IMPCH"/>
    <property type="match status" value="1"/>
</dbReference>
<keyword evidence="7 10" id="KW-0511">Multifunctional enzyme</keyword>
<dbReference type="UniPathway" id="UPA00074">
    <property type="reaction ID" value="UER00133"/>
</dbReference>
<dbReference type="PIRSF" id="PIRSF000414">
    <property type="entry name" value="AICARFT_IMPCHas"/>
    <property type="match status" value="1"/>
</dbReference>
<gene>
    <name evidence="10 12" type="primary">purH</name>
    <name evidence="12" type="ORF">ENU96_05485</name>
</gene>
<dbReference type="EC" id="2.1.2.3" evidence="10"/>
<accession>A0A7V3YM29</accession>
<evidence type="ECO:0000259" key="11">
    <source>
        <dbReference type="PROSITE" id="PS51855"/>
    </source>
</evidence>
<dbReference type="PROSITE" id="PS51855">
    <property type="entry name" value="MGS"/>
    <property type="match status" value="1"/>
</dbReference>
<comment type="similarity">
    <text evidence="3 10">Belongs to the PurH family.</text>
</comment>
<evidence type="ECO:0000256" key="6">
    <source>
        <dbReference type="ARBA" id="ARBA00022801"/>
    </source>
</evidence>
<evidence type="ECO:0000256" key="4">
    <source>
        <dbReference type="ARBA" id="ARBA00022679"/>
    </source>
</evidence>
<dbReference type="SMART" id="SM00798">
    <property type="entry name" value="AICARFT_IMPCHas"/>
    <property type="match status" value="1"/>
</dbReference>
<evidence type="ECO:0000256" key="5">
    <source>
        <dbReference type="ARBA" id="ARBA00022755"/>
    </source>
</evidence>
<feature type="domain" description="MGS-like" evidence="11">
    <location>
        <begin position="1"/>
        <end position="147"/>
    </location>
</feature>